<dbReference type="STRING" id="454194.PYK22_01937"/>
<comment type="similarity">
    <text evidence="2">Belongs to the uracil-DNA glycosylase (UDG) superfamily. Type 4 (UDGa) family.</text>
</comment>
<dbReference type="InterPro" id="IPR036895">
    <property type="entry name" value="Uracil-DNA_glycosylase-like_sf"/>
</dbReference>
<proteinExistence type="inferred from homology"/>
<keyword evidence="10" id="KW-0411">Iron-sulfur</keyword>
<protein>
    <recommendedName>
        <fullName evidence="4">Type-4 uracil-DNA glycosylase</fullName>
        <ecNumber evidence="3">3.2.2.27</ecNumber>
    </recommendedName>
</protein>
<organism evidence="14 15">
    <name type="scientific">Pyrinomonas methylaliphatogenes</name>
    <dbReference type="NCBI Taxonomy" id="454194"/>
    <lineage>
        <taxon>Bacteria</taxon>
        <taxon>Pseudomonadati</taxon>
        <taxon>Acidobacteriota</taxon>
        <taxon>Blastocatellia</taxon>
        <taxon>Blastocatellales</taxon>
        <taxon>Pyrinomonadaceae</taxon>
        <taxon>Pyrinomonas</taxon>
    </lineage>
</organism>
<evidence type="ECO:0000256" key="3">
    <source>
        <dbReference type="ARBA" id="ARBA00012030"/>
    </source>
</evidence>
<dbReference type="NCBIfam" id="TIGR00758">
    <property type="entry name" value="UDG_fam4"/>
    <property type="match status" value="1"/>
</dbReference>
<evidence type="ECO:0000256" key="12">
    <source>
        <dbReference type="SAM" id="MobiDB-lite"/>
    </source>
</evidence>
<evidence type="ECO:0000256" key="9">
    <source>
        <dbReference type="ARBA" id="ARBA00023004"/>
    </source>
</evidence>
<reference evidence="14 15" key="2">
    <citation type="submission" date="2015-01" db="EMBL/GenBank/DDBJ databases">
        <title>Complete genome sequence of Pyrinomonas methylaliphatogenes type strain K22T.</title>
        <authorList>
            <person name="Lee K.C.Y."/>
            <person name="Power J.F."/>
            <person name="Dunfield P.F."/>
            <person name="Morgan X.C."/>
            <person name="Huttenhower C."/>
            <person name="Stott M.B."/>
        </authorList>
    </citation>
    <scope>NUCLEOTIDE SEQUENCE [LARGE SCALE GENOMIC DNA]</scope>
    <source>
        <strain evidence="14 15">K22</strain>
    </source>
</reference>
<name>A0A0B6WXB8_9BACT</name>
<evidence type="ECO:0000256" key="6">
    <source>
        <dbReference type="ARBA" id="ARBA00022723"/>
    </source>
</evidence>
<feature type="compositionally biased region" description="Low complexity" evidence="12">
    <location>
        <begin position="51"/>
        <end position="66"/>
    </location>
</feature>
<evidence type="ECO:0000256" key="1">
    <source>
        <dbReference type="ARBA" id="ARBA00001400"/>
    </source>
</evidence>
<dbReference type="PANTHER" id="PTHR33693:SF1">
    <property type="entry name" value="TYPE-4 URACIL-DNA GLYCOSYLASE"/>
    <property type="match status" value="1"/>
</dbReference>
<gene>
    <name evidence="14" type="ORF">PYK22_01937</name>
</gene>
<sequence>MGDPKQELRELIGQIKVRLEFLRELGVETFDLYPPARAPQAQIVPEREAVPEAQASASQEASTARRAQPDMMTTTARDTSGRAKIDGNIEEESEVMARSKTTKRSATPPPQETLFGEITPKDEASLPRPGETLEDIRRDIDDCTRCPLHKSRTQIVNSEGNPHARLMFVGEAPGADEDAQGHPFVGRAGQLLNKIIEAIGMKREDVFIGNVNRCRPPQNRTPTASEAATCKPFLLREIAVVRPEVIVVLGNTAMQNLLGTKEGITKMRGRFHDFNGIKVMPTFHPAYLLRDPSKKREAWEDMKKVRDYLNGTLKLD</sequence>
<dbReference type="PANTHER" id="PTHR33693">
    <property type="entry name" value="TYPE-5 URACIL-DNA GLYCOSYLASE"/>
    <property type="match status" value="1"/>
</dbReference>
<keyword evidence="14" id="KW-0808">Transferase</keyword>
<dbReference type="RefSeq" id="WP_211197666.1">
    <property type="nucleotide sequence ID" value="NZ_CBXV010000007.1"/>
</dbReference>
<dbReference type="GO" id="GO:0004844">
    <property type="term" value="F:uracil DNA N-glycosylase activity"/>
    <property type="evidence" value="ECO:0007669"/>
    <property type="project" value="UniProtKB-EC"/>
</dbReference>
<keyword evidence="14" id="KW-0548">Nucleotidyltransferase</keyword>
<keyword evidence="8" id="KW-0378">Hydrolase</keyword>
<dbReference type="GO" id="GO:0016779">
    <property type="term" value="F:nucleotidyltransferase activity"/>
    <property type="evidence" value="ECO:0007669"/>
    <property type="project" value="UniProtKB-KW"/>
</dbReference>
<evidence type="ECO:0000256" key="7">
    <source>
        <dbReference type="ARBA" id="ARBA00022763"/>
    </source>
</evidence>
<dbReference type="GO" id="GO:0046872">
    <property type="term" value="F:metal ion binding"/>
    <property type="evidence" value="ECO:0007669"/>
    <property type="project" value="UniProtKB-KW"/>
</dbReference>
<dbReference type="GO" id="GO:0006281">
    <property type="term" value="P:DNA repair"/>
    <property type="evidence" value="ECO:0007669"/>
    <property type="project" value="UniProtKB-KW"/>
</dbReference>
<feature type="region of interest" description="Disordered" evidence="12">
    <location>
        <begin position="47"/>
        <end position="79"/>
    </location>
</feature>
<feature type="region of interest" description="Disordered" evidence="12">
    <location>
        <begin position="92"/>
        <end position="116"/>
    </location>
</feature>
<dbReference type="InterPro" id="IPR005273">
    <property type="entry name" value="Ura-DNA_glyco_family4"/>
</dbReference>
<evidence type="ECO:0000256" key="2">
    <source>
        <dbReference type="ARBA" id="ARBA00006521"/>
    </source>
</evidence>
<dbReference type="InterPro" id="IPR051536">
    <property type="entry name" value="UDG_Type-4/5"/>
</dbReference>
<keyword evidence="7" id="KW-0227">DNA damage</keyword>
<feature type="domain" description="Uracil-DNA glycosylase-like" evidence="13">
    <location>
        <begin position="157"/>
        <end position="303"/>
    </location>
</feature>
<keyword evidence="6" id="KW-0479">Metal-binding</keyword>
<evidence type="ECO:0000256" key="10">
    <source>
        <dbReference type="ARBA" id="ARBA00023014"/>
    </source>
</evidence>
<comment type="catalytic activity">
    <reaction evidence="1">
        <text>Hydrolyzes single-stranded DNA or mismatched double-stranded DNA and polynucleotides, releasing free uracil.</text>
        <dbReference type="EC" id="3.2.2.27"/>
    </reaction>
</comment>
<keyword evidence="15" id="KW-1185">Reference proteome</keyword>
<keyword evidence="9" id="KW-0408">Iron</keyword>
<dbReference type="CDD" id="cd10030">
    <property type="entry name" value="UDG-F4_TTUDGA_SPO1dp_like"/>
    <property type="match status" value="1"/>
</dbReference>
<keyword evidence="5" id="KW-0004">4Fe-4S</keyword>
<evidence type="ECO:0000256" key="11">
    <source>
        <dbReference type="ARBA" id="ARBA00023204"/>
    </source>
</evidence>
<dbReference type="SMART" id="SM00987">
    <property type="entry name" value="UreE_C"/>
    <property type="match status" value="1"/>
</dbReference>
<evidence type="ECO:0000256" key="4">
    <source>
        <dbReference type="ARBA" id="ARBA00019403"/>
    </source>
</evidence>
<dbReference type="InterPro" id="IPR005122">
    <property type="entry name" value="Uracil-DNA_glycosylase-like"/>
</dbReference>
<dbReference type="EC" id="3.2.2.27" evidence="3"/>
<dbReference type="EMBL" id="CBXV010000007">
    <property type="protein sequence ID" value="CDM65928.1"/>
    <property type="molecule type" value="Genomic_DNA"/>
</dbReference>
<evidence type="ECO:0000313" key="14">
    <source>
        <dbReference type="EMBL" id="CDM65928.1"/>
    </source>
</evidence>
<evidence type="ECO:0000256" key="8">
    <source>
        <dbReference type="ARBA" id="ARBA00022801"/>
    </source>
</evidence>
<dbReference type="GO" id="GO:0051539">
    <property type="term" value="F:4 iron, 4 sulfur cluster binding"/>
    <property type="evidence" value="ECO:0007669"/>
    <property type="project" value="UniProtKB-KW"/>
</dbReference>
<dbReference type="SUPFAM" id="SSF52141">
    <property type="entry name" value="Uracil-DNA glycosylase-like"/>
    <property type="match status" value="1"/>
</dbReference>
<dbReference type="AlphaFoldDB" id="A0A0B6WXB8"/>
<evidence type="ECO:0000256" key="5">
    <source>
        <dbReference type="ARBA" id="ARBA00022485"/>
    </source>
</evidence>
<dbReference type="Pfam" id="PF03167">
    <property type="entry name" value="UDG"/>
    <property type="match status" value="1"/>
</dbReference>
<dbReference type="Gene3D" id="3.40.470.10">
    <property type="entry name" value="Uracil-DNA glycosylase-like domain"/>
    <property type="match status" value="1"/>
</dbReference>
<reference evidence="14 15" key="1">
    <citation type="submission" date="2013-12" db="EMBL/GenBank/DDBJ databases">
        <authorList>
            <person name="Stott M."/>
        </authorList>
    </citation>
    <scope>NUCLEOTIDE SEQUENCE [LARGE SCALE GENOMIC DNA]</scope>
    <source>
        <strain evidence="14 15">K22</strain>
    </source>
</reference>
<dbReference type="Proteomes" id="UP000031518">
    <property type="component" value="Unassembled WGS sequence"/>
</dbReference>
<dbReference type="SMART" id="SM00986">
    <property type="entry name" value="UDG"/>
    <property type="match status" value="1"/>
</dbReference>
<keyword evidence="11" id="KW-0234">DNA repair</keyword>
<evidence type="ECO:0000313" key="15">
    <source>
        <dbReference type="Proteomes" id="UP000031518"/>
    </source>
</evidence>
<evidence type="ECO:0000259" key="13">
    <source>
        <dbReference type="SMART" id="SM00986"/>
    </source>
</evidence>
<accession>A0A0B6WXB8</accession>